<dbReference type="RefSeq" id="WP_244680096.1">
    <property type="nucleotide sequence ID" value="NZ_JALIRM010000001.1"/>
</dbReference>
<name>A0ABU0D0G6_9BACI</name>
<dbReference type="EMBL" id="JAUSUO010000001">
    <property type="protein sequence ID" value="MDQ0341884.1"/>
    <property type="molecule type" value="Genomic_DNA"/>
</dbReference>
<comment type="caution">
    <text evidence="1">The sequence shown here is derived from an EMBL/GenBank/DDBJ whole genome shotgun (WGS) entry which is preliminary data.</text>
</comment>
<proteinExistence type="predicted"/>
<evidence type="ECO:0000313" key="1">
    <source>
        <dbReference type="EMBL" id="MDQ0341884.1"/>
    </source>
</evidence>
<dbReference type="Proteomes" id="UP001232343">
    <property type="component" value="Unassembled WGS sequence"/>
</dbReference>
<accession>A0ABU0D0G6</accession>
<reference evidence="1 2" key="1">
    <citation type="submission" date="2023-07" db="EMBL/GenBank/DDBJ databases">
        <title>Genomic Encyclopedia of Type Strains, Phase IV (KMG-IV): sequencing the most valuable type-strain genomes for metagenomic binning, comparative biology and taxonomic classification.</title>
        <authorList>
            <person name="Goeker M."/>
        </authorList>
    </citation>
    <scope>NUCLEOTIDE SEQUENCE [LARGE SCALE GENOMIC DNA]</scope>
    <source>
        <strain evidence="1 2">DSM 27848</strain>
    </source>
</reference>
<gene>
    <name evidence="1" type="ORF">J2S14_000677</name>
</gene>
<keyword evidence="2" id="KW-1185">Reference proteome</keyword>
<protein>
    <submittedName>
        <fullName evidence="1">Uncharacterized protein</fullName>
    </submittedName>
</protein>
<organism evidence="1 2">
    <name type="scientific">Lederbergia wuyishanensis</name>
    <dbReference type="NCBI Taxonomy" id="1347903"/>
    <lineage>
        <taxon>Bacteria</taxon>
        <taxon>Bacillati</taxon>
        <taxon>Bacillota</taxon>
        <taxon>Bacilli</taxon>
        <taxon>Bacillales</taxon>
        <taxon>Bacillaceae</taxon>
        <taxon>Lederbergia</taxon>
    </lineage>
</organism>
<evidence type="ECO:0000313" key="2">
    <source>
        <dbReference type="Proteomes" id="UP001232343"/>
    </source>
</evidence>
<sequence length="95" mass="10758">MANARENWELIELSRKLEQEAIAARNGADIEAVQEVKQQLHELQERILQAQGKEMKGNGNSSEPLFDAHLRVEDSVGHLERSLINLQAMQDDVQP</sequence>